<evidence type="ECO:0000259" key="8">
    <source>
        <dbReference type="Pfam" id="PF00288"/>
    </source>
</evidence>
<evidence type="ECO:0000256" key="5">
    <source>
        <dbReference type="ARBA" id="ARBA00022840"/>
    </source>
</evidence>
<dbReference type="GO" id="GO:0004335">
    <property type="term" value="F:galactokinase activity"/>
    <property type="evidence" value="ECO:0007669"/>
    <property type="project" value="UniProtKB-EC"/>
</dbReference>
<dbReference type="PRINTS" id="PR00473">
    <property type="entry name" value="GALCTOKINASE"/>
</dbReference>
<dbReference type="Proteomes" id="UP001252186">
    <property type="component" value="Unassembled WGS sequence"/>
</dbReference>
<dbReference type="InterPro" id="IPR019539">
    <property type="entry name" value="GalKase_N"/>
</dbReference>
<dbReference type="RefSeq" id="WP_311592586.1">
    <property type="nucleotide sequence ID" value="NZ_JAVRHV010000002.1"/>
</dbReference>
<comment type="caution">
    <text evidence="11">The sequence shown here is derived from an EMBL/GenBank/DDBJ whole genome shotgun (WGS) entry which is preliminary data.</text>
</comment>
<dbReference type="InterPro" id="IPR013750">
    <property type="entry name" value="GHMP_kinase_C_dom"/>
</dbReference>
<dbReference type="PRINTS" id="PR00959">
    <property type="entry name" value="MEVGALKINASE"/>
</dbReference>
<comment type="similarity">
    <text evidence="1">Belongs to the GHMP kinase family. GalK subfamily.</text>
</comment>
<evidence type="ECO:0000256" key="7">
    <source>
        <dbReference type="NCBIfam" id="TIGR00131"/>
    </source>
</evidence>
<dbReference type="SUPFAM" id="SSF54211">
    <property type="entry name" value="Ribosomal protein S5 domain 2-like"/>
    <property type="match status" value="1"/>
</dbReference>
<accession>A0ABU2Y5Y4</accession>
<keyword evidence="2 11" id="KW-0808">Transferase</keyword>
<dbReference type="InterPro" id="IPR006203">
    <property type="entry name" value="GHMP_knse_ATP-bd_CS"/>
</dbReference>
<dbReference type="InterPro" id="IPR006206">
    <property type="entry name" value="Mevalonate/galactokinase"/>
</dbReference>
<feature type="domain" description="Galactokinase N-terminal" evidence="10">
    <location>
        <begin position="12"/>
        <end position="59"/>
    </location>
</feature>
<proteinExistence type="inferred from homology"/>
<dbReference type="GO" id="GO:0016853">
    <property type="term" value="F:isomerase activity"/>
    <property type="evidence" value="ECO:0007669"/>
    <property type="project" value="UniProtKB-KW"/>
</dbReference>
<dbReference type="PIRSF" id="PIRSF000530">
    <property type="entry name" value="Galactokinase"/>
    <property type="match status" value="1"/>
</dbReference>
<dbReference type="EC" id="2.7.1.6" evidence="7"/>
<organism evidence="11 12">
    <name type="scientific">Urechidicola vernalis</name>
    <dbReference type="NCBI Taxonomy" id="3075600"/>
    <lineage>
        <taxon>Bacteria</taxon>
        <taxon>Pseudomonadati</taxon>
        <taxon>Bacteroidota</taxon>
        <taxon>Flavobacteriia</taxon>
        <taxon>Flavobacteriales</taxon>
        <taxon>Flavobacteriaceae</taxon>
        <taxon>Urechidicola</taxon>
    </lineage>
</organism>
<dbReference type="InterPro" id="IPR014721">
    <property type="entry name" value="Ribsml_uS5_D2-typ_fold_subgr"/>
</dbReference>
<dbReference type="PANTHER" id="PTHR10457:SF7">
    <property type="entry name" value="GALACTOKINASE-RELATED"/>
    <property type="match status" value="1"/>
</dbReference>
<evidence type="ECO:0000256" key="2">
    <source>
        <dbReference type="ARBA" id="ARBA00022679"/>
    </source>
</evidence>
<feature type="domain" description="GHMP kinase N-terminal" evidence="8">
    <location>
        <begin position="94"/>
        <end position="181"/>
    </location>
</feature>
<evidence type="ECO:0000256" key="1">
    <source>
        <dbReference type="ARBA" id="ARBA00006566"/>
    </source>
</evidence>
<dbReference type="InterPro" id="IPR036554">
    <property type="entry name" value="GHMP_kinase_C_sf"/>
</dbReference>
<keyword evidence="6" id="KW-0119">Carbohydrate metabolism</keyword>
<dbReference type="Gene3D" id="3.30.70.890">
    <property type="entry name" value="GHMP kinase, C-terminal domain"/>
    <property type="match status" value="1"/>
</dbReference>
<dbReference type="InterPro" id="IPR000705">
    <property type="entry name" value="Galactokinase"/>
</dbReference>
<evidence type="ECO:0000259" key="10">
    <source>
        <dbReference type="Pfam" id="PF10509"/>
    </source>
</evidence>
<keyword evidence="5" id="KW-0067">ATP-binding</keyword>
<dbReference type="Pfam" id="PF08544">
    <property type="entry name" value="GHMP_kinases_C"/>
    <property type="match status" value="1"/>
</dbReference>
<dbReference type="EMBL" id="JAVRHV010000002">
    <property type="protein sequence ID" value="MDT0552670.1"/>
    <property type="molecule type" value="Genomic_DNA"/>
</dbReference>
<evidence type="ECO:0000256" key="4">
    <source>
        <dbReference type="ARBA" id="ARBA00022777"/>
    </source>
</evidence>
<keyword evidence="11" id="KW-0413">Isomerase</keyword>
<dbReference type="Gene3D" id="3.30.230.10">
    <property type="match status" value="1"/>
</dbReference>
<evidence type="ECO:0000256" key="6">
    <source>
        <dbReference type="ARBA" id="ARBA00023144"/>
    </source>
</evidence>
<evidence type="ECO:0000313" key="12">
    <source>
        <dbReference type="Proteomes" id="UP001252186"/>
    </source>
</evidence>
<name>A0ABU2Y5Y4_9FLAO</name>
<evidence type="ECO:0000313" key="11">
    <source>
        <dbReference type="EMBL" id="MDT0552670.1"/>
    </source>
</evidence>
<dbReference type="SUPFAM" id="SSF55060">
    <property type="entry name" value="GHMP Kinase, C-terminal domain"/>
    <property type="match status" value="1"/>
</dbReference>
<dbReference type="Pfam" id="PF00288">
    <property type="entry name" value="GHMP_kinases_N"/>
    <property type="match status" value="1"/>
</dbReference>
<evidence type="ECO:0000256" key="3">
    <source>
        <dbReference type="ARBA" id="ARBA00022741"/>
    </source>
</evidence>
<dbReference type="NCBIfam" id="TIGR00131">
    <property type="entry name" value="gal_kin"/>
    <property type="match status" value="1"/>
</dbReference>
<evidence type="ECO:0000259" key="9">
    <source>
        <dbReference type="Pfam" id="PF08544"/>
    </source>
</evidence>
<protein>
    <recommendedName>
        <fullName evidence="7">Galactokinase</fullName>
        <ecNumber evidence="7">2.7.1.6</ecNumber>
    </recommendedName>
</protein>
<keyword evidence="12" id="KW-1185">Reference proteome</keyword>
<dbReference type="InterPro" id="IPR006204">
    <property type="entry name" value="GHMP_kinase_N_dom"/>
</dbReference>
<dbReference type="PROSITE" id="PS00627">
    <property type="entry name" value="GHMP_KINASES_ATP"/>
    <property type="match status" value="1"/>
</dbReference>
<sequence length="385" mass="42998">MSEVLTKNIYEHFISSHQYEPLVIFSPGRINLIGEHTDYNNGYVLPAAIDKGIVAAIQKNGTLQQCNAIAYDLNESHQFELESIEPIENGGWRNYIIGVVEEVQKYGKMLSGFNIVFGGNIPNGAGMSSSAAVENSVVFGLNEIFELELTKEEMIRISQRAEHNFAKVKCGIMDQFASMFGIENHALMLDCKTMESKSTAIDFGDYQLLLINTNVKHSLTDSAYNDRREKCESIAKLLKKESLREVTKESLDSIKDRISGNTYKKGLYVIEENDRVLNTVKALESNNLEEVGNLLYQSHEGLQHQFEVSCEELDFLVDFTKNTDDVLGARMMGGGFGGCTINLIKTSAVCSISEKVENAYKQKFKKDCSIYNIALSNGTHKTTTL</sequence>
<dbReference type="Pfam" id="PF10509">
    <property type="entry name" value="GalKase_gal_bdg"/>
    <property type="match status" value="1"/>
</dbReference>
<keyword evidence="6" id="KW-0299">Galactose metabolism</keyword>
<dbReference type="PANTHER" id="PTHR10457">
    <property type="entry name" value="MEVALONATE KINASE/GALACTOKINASE"/>
    <property type="match status" value="1"/>
</dbReference>
<reference evidence="11 12" key="1">
    <citation type="submission" date="2023-09" db="EMBL/GenBank/DDBJ databases">
        <authorList>
            <person name="Rey-Velasco X."/>
        </authorList>
    </citation>
    <scope>NUCLEOTIDE SEQUENCE [LARGE SCALE GENOMIC DNA]</scope>
    <source>
        <strain evidence="11 12">P050</strain>
    </source>
</reference>
<dbReference type="InterPro" id="IPR019741">
    <property type="entry name" value="Galactokinase_CS"/>
</dbReference>
<dbReference type="InterPro" id="IPR020568">
    <property type="entry name" value="Ribosomal_Su5_D2-typ_SF"/>
</dbReference>
<gene>
    <name evidence="11" type="primary">galK</name>
    <name evidence="11" type="ORF">RM519_05375</name>
</gene>
<keyword evidence="4" id="KW-0418">Kinase</keyword>
<dbReference type="PROSITE" id="PS00106">
    <property type="entry name" value="GALACTOKINASE"/>
    <property type="match status" value="1"/>
</dbReference>
<keyword evidence="3" id="KW-0547">Nucleotide-binding</keyword>
<feature type="domain" description="GHMP kinase C-terminal" evidence="9">
    <location>
        <begin position="280"/>
        <end position="361"/>
    </location>
</feature>